<dbReference type="Proteomes" id="UP001243846">
    <property type="component" value="Unassembled WGS sequence"/>
</dbReference>
<dbReference type="RefSeq" id="WP_377685338.1">
    <property type="nucleotide sequence ID" value="NZ_JBHMDZ010000009.1"/>
</dbReference>
<evidence type="ECO:0000313" key="1">
    <source>
        <dbReference type="EMBL" id="MDN3711048.1"/>
    </source>
</evidence>
<gene>
    <name evidence="1" type="ORF">QWZ10_03035</name>
</gene>
<proteinExistence type="predicted"/>
<keyword evidence="2" id="KW-1185">Reference proteome</keyword>
<protein>
    <submittedName>
        <fullName evidence="1">Uncharacterized protein</fullName>
    </submittedName>
</protein>
<sequence length="62" mass="6873">MNANIANDTGLSAARLHEIKDSLVLALDASERSNGYSVPEREARAYMRTALRHTIKLMETAQ</sequence>
<dbReference type="EMBL" id="JAUFRC010000001">
    <property type="protein sequence ID" value="MDN3711048.1"/>
    <property type="molecule type" value="Genomic_DNA"/>
</dbReference>
<comment type="caution">
    <text evidence="1">The sequence shown here is derived from an EMBL/GenBank/DDBJ whole genome shotgun (WGS) entry which is preliminary data.</text>
</comment>
<evidence type="ECO:0000313" key="2">
    <source>
        <dbReference type="Proteomes" id="UP001243846"/>
    </source>
</evidence>
<name>A0ABT8D2K4_9RHOB</name>
<accession>A0ABT8D2K4</accession>
<organism evidence="1 2">
    <name type="scientific">Paracoccus cavernae</name>
    <dbReference type="NCBI Taxonomy" id="1571207"/>
    <lineage>
        <taxon>Bacteria</taxon>
        <taxon>Pseudomonadati</taxon>
        <taxon>Pseudomonadota</taxon>
        <taxon>Alphaproteobacteria</taxon>
        <taxon>Rhodobacterales</taxon>
        <taxon>Paracoccaceae</taxon>
        <taxon>Paracoccus</taxon>
    </lineage>
</organism>
<reference evidence="2" key="1">
    <citation type="journal article" date="2019" name="Int. J. Syst. Evol. Microbiol.">
        <title>The Global Catalogue of Microorganisms (GCM) 10K type strain sequencing project: providing services to taxonomists for standard genome sequencing and annotation.</title>
        <authorList>
            <consortium name="The Broad Institute Genomics Platform"/>
            <consortium name="The Broad Institute Genome Sequencing Center for Infectious Disease"/>
            <person name="Wu L."/>
            <person name="Ma J."/>
        </authorList>
    </citation>
    <scope>NUCLEOTIDE SEQUENCE [LARGE SCALE GENOMIC DNA]</scope>
    <source>
        <strain evidence="2">CECT 8482</strain>
    </source>
</reference>